<gene>
    <name evidence="2" type="ORF">KI688_012097</name>
</gene>
<feature type="compositionally biased region" description="Low complexity" evidence="1">
    <location>
        <begin position="157"/>
        <end position="172"/>
    </location>
</feature>
<feature type="compositionally biased region" description="Basic and acidic residues" evidence="1">
    <location>
        <begin position="129"/>
        <end position="149"/>
    </location>
</feature>
<feature type="compositionally biased region" description="Polar residues" evidence="1">
    <location>
        <begin position="449"/>
        <end position="461"/>
    </location>
</feature>
<feature type="region of interest" description="Disordered" evidence="1">
    <location>
        <begin position="210"/>
        <end position="254"/>
    </location>
</feature>
<protein>
    <submittedName>
        <fullName evidence="2">Uncharacterized protein</fullName>
    </submittedName>
</protein>
<evidence type="ECO:0000256" key="1">
    <source>
        <dbReference type="SAM" id="MobiDB-lite"/>
    </source>
</evidence>
<sequence length="646" mass="68489">MMTQQLTPRTMTITTTTTTTTTTTGIAPIIPANNYDLRLTHQKMGTDPDVADEEEEEEMLRLEFLRFVEDDDAVQISTQLSLAYSIQSSPDRSLSSLVTDDHAVGTPFELQSDERSESESENVGEDDGGGERCLGERPERIVHFQRRIDDDDEQVEASASSSSNNPSTAAATLVPVKTDDVNVMVAHDHNPRQEDGEESQDKTDGIAQEVSPFHPLDRPPSPPPQQQQQQQQSDRIRWRLSTNYPPTRRRGERRAVTASGILATSASGATNSIFGDTTDSTSLRSSMIAPTTFVMVDIDGNQILTDPYTSSVTPPLPSPLSAAIMGGGGGSSSEGGKALPAPVPLRFANAIPRYHFTGNSNSSSSGSSSNGVVSQTADPHVAAHIAEALQMYGIPSLHQPTTVHPFQRYSMIPSTPSRSTSLGTSTTGGGGYEPPRGSTFPRLMHRSPSRGSRNTRSSSPSRVARVWAALTRRGVSSTTNTTMTTNTTIGSSRATTMVASSTTHSRLSQLAQPSSSPSASSTTLQYEQLPFVQQPRRPTIVLPSPLTRVSVVLGSGSTAGSSVAAVSSSVTGGCGNFDGGGNDGDGNEDGADDGDGEGNHDGAGEQQQQLQTRSMLQNANPEDKDQAAAGEPSAFQAFLKVLMCGC</sequence>
<feature type="compositionally biased region" description="Low complexity" evidence="1">
    <location>
        <begin position="414"/>
        <end position="425"/>
    </location>
</feature>
<evidence type="ECO:0000313" key="2">
    <source>
        <dbReference type="EMBL" id="KAG9067314.1"/>
    </source>
</evidence>
<proteinExistence type="predicted"/>
<reference evidence="2" key="1">
    <citation type="submission" date="2021-06" db="EMBL/GenBank/DDBJ databases">
        <title>Genome Sequence of Mortierella hyaline Strain SCG-10, a Cold-Adapted, Nitrate-Reducing Fungus Isolated from Soil in Minnesota, USA.</title>
        <authorList>
            <person name="Aldossari N."/>
        </authorList>
    </citation>
    <scope>NUCLEOTIDE SEQUENCE</scope>
    <source>
        <strain evidence="2">SCG-10</strain>
    </source>
</reference>
<accession>A0A9P8BSN3</accession>
<dbReference type="EMBL" id="JAHRHY010000008">
    <property type="protein sequence ID" value="KAG9067314.1"/>
    <property type="molecule type" value="Genomic_DNA"/>
</dbReference>
<dbReference type="OrthoDB" id="2449699at2759"/>
<comment type="caution">
    <text evidence="2">The sequence shown here is derived from an EMBL/GenBank/DDBJ whole genome shotgun (WGS) entry which is preliminary data.</text>
</comment>
<name>A0A9P8BSN3_9FUNG</name>
<feature type="region of interest" description="Disordered" evidence="1">
    <location>
        <begin position="409"/>
        <end position="463"/>
    </location>
</feature>
<feature type="compositionally biased region" description="Acidic residues" evidence="1">
    <location>
        <begin position="119"/>
        <end position="128"/>
    </location>
</feature>
<feature type="region of interest" description="Disordered" evidence="1">
    <location>
        <begin position="107"/>
        <end position="177"/>
    </location>
</feature>
<feature type="compositionally biased region" description="Acidic residues" evidence="1">
    <location>
        <begin position="585"/>
        <end position="596"/>
    </location>
</feature>
<dbReference type="AlphaFoldDB" id="A0A9P8BSN3"/>
<feature type="compositionally biased region" description="Low complexity" evidence="1">
    <location>
        <begin position="507"/>
        <end position="522"/>
    </location>
</feature>
<evidence type="ECO:0000313" key="3">
    <source>
        <dbReference type="Proteomes" id="UP000707451"/>
    </source>
</evidence>
<feature type="region of interest" description="Disordered" evidence="1">
    <location>
        <begin position="501"/>
        <end position="522"/>
    </location>
</feature>
<dbReference type="Proteomes" id="UP000707451">
    <property type="component" value="Unassembled WGS sequence"/>
</dbReference>
<feature type="region of interest" description="Disordered" evidence="1">
    <location>
        <begin position="576"/>
        <end position="631"/>
    </location>
</feature>
<organism evidence="2 3">
    <name type="scientific">Linnemannia hyalina</name>
    <dbReference type="NCBI Taxonomy" id="64524"/>
    <lineage>
        <taxon>Eukaryota</taxon>
        <taxon>Fungi</taxon>
        <taxon>Fungi incertae sedis</taxon>
        <taxon>Mucoromycota</taxon>
        <taxon>Mortierellomycotina</taxon>
        <taxon>Mortierellomycetes</taxon>
        <taxon>Mortierellales</taxon>
        <taxon>Mortierellaceae</taxon>
        <taxon>Linnemannia</taxon>
    </lineage>
</organism>
<keyword evidence="3" id="KW-1185">Reference proteome</keyword>